<protein>
    <submittedName>
        <fullName evidence="2">Relaxase/mobilization nuclease</fullName>
    </submittedName>
</protein>
<evidence type="ECO:0000256" key="1">
    <source>
        <dbReference type="SAM" id="MobiDB-lite"/>
    </source>
</evidence>
<dbReference type="RefSeq" id="WP_104858995.1">
    <property type="nucleotide sequence ID" value="NZ_CAMRPY010000088.1"/>
</dbReference>
<evidence type="ECO:0000313" key="3">
    <source>
        <dbReference type="Proteomes" id="UP000253144"/>
    </source>
</evidence>
<proteinExistence type="predicted"/>
<feature type="region of interest" description="Disordered" evidence="1">
    <location>
        <begin position="275"/>
        <end position="312"/>
    </location>
</feature>
<accession>A0A3F3NKD2</accession>
<name>A0A3F3NKD2_ENTFC</name>
<organism evidence="2 3">
    <name type="scientific">Enterococcus faecium</name>
    <name type="common">Streptococcus faecium</name>
    <dbReference type="NCBI Taxonomy" id="1352"/>
    <lineage>
        <taxon>Bacteria</taxon>
        <taxon>Bacillati</taxon>
        <taxon>Bacillota</taxon>
        <taxon>Bacilli</taxon>
        <taxon>Lactobacillales</taxon>
        <taxon>Enterococcaceae</taxon>
        <taxon>Enterococcus</taxon>
    </lineage>
</organism>
<dbReference type="InterPro" id="IPR005094">
    <property type="entry name" value="Endonuclease_MobA/VirD2"/>
</dbReference>
<evidence type="ECO:0000313" key="2">
    <source>
        <dbReference type="EMBL" id="RBS25036.1"/>
    </source>
</evidence>
<comment type="caution">
    <text evidence="2">The sequence shown here is derived from an EMBL/GenBank/DDBJ whole genome shotgun (WGS) entry which is preliminary data.</text>
</comment>
<dbReference type="AlphaFoldDB" id="A0A3F3NKD2"/>
<gene>
    <name evidence="2" type="ORF">EB12_02961</name>
</gene>
<dbReference type="Pfam" id="PF03432">
    <property type="entry name" value="Relaxase"/>
    <property type="match status" value="1"/>
</dbReference>
<feature type="compositionally biased region" description="Basic and acidic residues" evidence="1">
    <location>
        <begin position="287"/>
        <end position="312"/>
    </location>
</feature>
<sequence>MATVKVSRTTSCSRAINYAEPRATVKTGINCDIDYAKSEMKQIRMLYGKDDHVQAHLLIQSFRPGEITAEKANQLGKEYAEKIAPEHQIAIYTHTDKDHIHNHIVINSVNLETGKKFQAHGQAFLDKCYDINDEICLTHGLSITERGKKEEKRTMSEIKLKEKNEPVWKDEIRFAIDQTMKNPKTRTYDQFCDSLKIFGIHCFNRGKNFTYELIKKKKKVRSNKLGKDYEKETILHELDRREQTYYRERERAYHRQQADELRRARESIRKIAGEVRREQRTFTPEQSEIRSTRRNHEQHVERGTDHQQELSL</sequence>
<dbReference type="Proteomes" id="UP000253144">
    <property type="component" value="Unassembled WGS sequence"/>
</dbReference>
<reference evidence="2 3" key="1">
    <citation type="submission" date="2015-06" db="EMBL/GenBank/DDBJ databases">
        <title>The Genome Sequence of Enterococcus faecium 131EA1.</title>
        <authorList>
            <consortium name="The Broad Institute Genomics Platform"/>
            <consortium name="The Broad Institute Genome Sequencing Center for Infectious Disease"/>
            <person name="Earl A.M."/>
            <person name="Van Tyne D."/>
            <person name="Lebreton F."/>
            <person name="Saavedra J.T."/>
            <person name="Gilmore M.S."/>
            <person name="Manson Mcguire A."/>
            <person name="Clock S."/>
            <person name="Crupain M."/>
            <person name="Rangan U."/>
            <person name="Young S."/>
            <person name="Abouelleil A."/>
            <person name="Cao P."/>
            <person name="Chapman S.B."/>
            <person name="Griggs A."/>
            <person name="Priest M."/>
            <person name="Shea T."/>
            <person name="Wortman J."/>
            <person name="Nusbaum C."/>
            <person name="Birren B."/>
        </authorList>
    </citation>
    <scope>NUCLEOTIDE SEQUENCE [LARGE SCALE GENOMIC DNA]</scope>
    <source>
        <strain evidence="2 3">131EA1</strain>
    </source>
</reference>
<dbReference type="EMBL" id="LEQJ01000030">
    <property type="protein sequence ID" value="RBS25036.1"/>
    <property type="molecule type" value="Genomic_DNA"/>
</dbReference>